<dbReference type="RefSeq" id="WP_380975446.1">
    <property type="nucleotide sequence ID" value="NZ_JBHTEF010000001.1"/>
</dbReference>
<evidence type="ECO:0000313" key="1">
    <source>
        <dbReference type="EMBL" id="MFC7581817.1"/>
    </source>
</evidence>
<comment type="caution">
    <text evidence="1">The sequence shown here is derived from an EMBL/GenBank/DDBJ whole genome shotgun (WGS) entry which is preliminary data.</text>
</comment>
<reference evidence="2" key="1">
    <citation type="journal article" date="2019" name="Int. J. Syst. Evol. Microbiol.">
        <title>The Global Catalogue of Microorganisms (GCM) 10K type strain sequencing project: providing services to taxonomists for standard genome sequencing and annotation.</title>
        <authorList>
            <consortium name="The Broad Institute Genomics Platform"/>
            <consortium name="The Broad Institute Genome Sequencing Center for Infectious Disease"/>
            <person name="Wu L."/>
            <person name="Ma J."/>
        </authorList>
    </citation>
    <scope>NUCLEOTIDE SEQUENCE [LARGE SCALE GENOMIC DNA]</scope>
    <source>
        <strain evidence="2">CCUG 56698</strain>
    </source>
</reference>
<accession>A0ABW2SNT9</accession>
<name>A0ABW2SNT9_9ACTO</name>
<organism evidence="1 2">
    <name type="scientific">Schaalia naturae</name>
    <dbReference type="NCBI Taxonomy" id="635203"/>
    <lineage>
        <taxon>Bacteria</taxon>
        <taxon>Bacillati</taxon>
        <taxon>Actinomycetota</taxon>
        <taxon>Actinomycetes</taxon>
        <taxon>Actinomycetales</taxon>
        <taxon>Actinomycetaceae</taxon>
        <taxon>Schaalia</taxon>
    </lineage>
</organism>
<sequence>MTGLPESLPPPSPALAAMEVEADPACARLGPLGRQEVAARAFAYGAARGHLLPERPCARAVSAAARDLGAGIRRSGRAAPAGVLFFGDYSEKDHMITLYTDAIGQYARHLRITADEAEAVTVAHELFHHLEATGQSDVYAEFALPRFALAGRPVGRLRPRSVAEAAAHGFASVILERTHHRNEREG</sequence>
<dbReference type="EMBL" id="JBHTEF010000001">
    <property type="protein sequence ID" value="MFC7581817.1"/>
    <property type="molecule type" value="Genomic_DNA"/>
</dbReference>
<protein>
    <submittedName>
        <fullName evidence="1">Uncharacterized protein</fullName>
    </submittedName>
</protein>
<dbReference type="Proteomes" id="UP001596527">
    <property type="component" value="Unassembled WGS sequence"/>
</dbReference>
<gene>
    <name evidence="1" type="ORF">ACFQWG_11490</name>
</gene>
<proteinExistence type="predicted"/>
<keyword evidence="2" id="KW-1185">Reference proteome</keyword>
<evidence type="ECO:0000313" key="2">
    <source>
        <dbReference type="Proteomes" id="UP001596527"/>
    </source>
</evidence>